<name>A0ABV6U5E6_9ACTN</name>
<sequence>MTASAACVTAGSRRQDGGRVSVQSGGQAACVWLGTGLRRNALRTDDWTELERVVDGLASRADVKAVVFRGVQGTFSSGSDLTEWAAVEAGYVDRTFAAMESALAAVERLGAVSIAAIEGAAVGAGCELALACDLRVMARSARIGMPVVRHGIRLSPAFALRLIHIVGVARARDLLFTGRLVGSERAEQWGLTSQVADDEEFDEHLAGLVECVTSQPRSGLVAAKRSTNRALEQDRIHLHEPDWRYVDENEFFDRISNFLTH</sequence>
<dbReference type="Proteomes" id="UP001589870">
    <property type="component" value="Unassembled WGS sequence"/>
</dbReference>
<dbReference type="RefSeq" id="WP_394300545.1">
    <property type="nucleotide sequence ID" value="NZ_JBHMQT010000012.1"/>
</dbReference>
<evidence type="ECO:0000313" key="3">
    <source>
        <dbReference type="EMBL" id="MFC0862331.1"/>
    </source>
</evidence>
<evidence type="ECO:0000256" key="2">
    <source>
        <dbReference type="RuleBase" id="RU003707"/>
    </source>
</evidence>
<accession>A0ABV6U5E6</accession>
<dbReference type="PROSITE" id="PS00166">
    <property type="entry name" value="ENOYL_COA_HYDRATASE"/>
    <property type="match status" value="1"/>
</dbReference>
<dbReference type="InterPro" id="IPR018376">
    <property type="entry name" value="Enoyl-CoA_hyd/isom_CS"/>
</dbReference>
<dbReference type="CDD" id="cd06558">
    <property type="entry name" value="crotonase-like"/>
    <property type="match status" value="1"/>
</dbReference>
<evidence type="ECO:0000313" key="4">
    <source>
        <dbReference type="Proteomes" id="UP001589870"/>
    </source>
</evidence>
<proteinExistence type="inferred from homology"/>
<evidence type="ECO:0000256" key="1">
    <source>
        <dbReference type="ARBA" id="ARBA00005254"/>
    </source>
</evidence>
<dbReference type="SUPFAM" id="SSF52096">
    <property type="entry name" value="ClpP/crotonase"/>
    <property type="match status" value="1"/>
</dbReference>
<organism evidence="3 4">
    <name type="scientific">Sphaerimonospora cavernae</name>
    <dbReference type="NCBI Taxonomy" id="1740611"/>
    <lineage>
        <taxon>Bacteria</taxon>
        <taxon>Bacillati</taxon>
        <taxon>Actinomycetota</taxon>
        <taxon>Actinomycetes</taxon>
        <taxon>Streptosporangiales</taxon>
        <taxon>Streptosporangiaceae</taxon>
        <taxon>Sphaerimonospora</taxon>
    </lineage>
</organism>
<dbReference type="Pfam" id="PF00378">
    <property type="entry name" value="ECH_1"/>
    <property type="match status" value="1"/>
</dbReference>
<comment type="caution">
    <text evidence="3">The sequence shown here is derived from an EMBL/GenBank/DDBJ whole genome shotgun (WGS) entry which is preliminary data.</text>
</comment>
<protein>
    <submittedName>
        <fullName evidence="3">Enoyl-CoA hydratase/isomerase family protein</fullName>
    </submittedName>
</protein>
<dbReference type="InterPro" id="IPR001753">
    <property type="entry name" value="Enoyl-CoA_hydra/iso"/>
</dbReference>
<dbReference type="InterPro" id="IPR029045">
    <property type="entry name" value="ClpP/crotonase-like_dom_sf"/>
</dbReference>
<dbReference type="PANTHER" id="PTHR43802">
    <property type="entry name" value="ENOYL-COA HYDRATASE"/>
    <property type="match status" value="1"/>
</dbReference>
<keyword evidence="4" id="KW-1185">Reference proteome</keyword>
<comment type="similarity">
    <text evidence="1 2">Belongs to the enoyl-CoA hydratase/isomerase family.</text>
</comment>
<dbReference type="EMBL" id="JBHMQT010000012">
    <property type="protein sequence ID" value="MFC0862331.1"/>
    <property type="molecule type" value="Genomic_DNA"/>
</dbReference>
<dbReference type="Gene3D" id="3.90.226.10">
    <property type="entry name" value="2-enoyl-CoA Hydratase, Chain A, domain 1"/>
    <property type="match status" value="1"/>
</dbReference>
<dbReference type="PANTHER" id="PTHR43802:SF1">
    <property type="entry name" value="IP11341P-RELATED"/>
    <property type="match status" value="1"/>
</dbReference>
<reference evidence="3 4" key="1">
    <citation type="submission" date="2024-09" db="EMBL/GenBank/DDBJ databases">
        <authorList>
            <person name="Sun Q."/>
            <person name="Mori K."/>
        </authorList>
    </citation>
    <scope>NUCLEOTIDE SEQUENCE [LARGE SCALE GENOMIC DNA]</scope>
    <source>
        <strain evidence="3 4">TBRC 1851</strain>
    </source>
</reference>
<gene>
    <name evidence="3" type="ORF">ACFHYQ_08480</name>
</gene>